<feature type="domain" description="Sulfatase N-terminal" evidence="8">
    <location>
        <begin position="30"/>
        <end position="354"/>
    </location>
</feature>
<keyword evidence="4" id="KW-0378">Hydrolase</keyword>
<dbReference type="CDD" id="cd16029">
    <property type="entry name" value="4-S"/>
    <property type="match status" value="1"/>
</dbReference>
<dbReference type="PANTHER" id="PTHR10342">
    <property type="entry name" value="ARYLSULFATASE"/>
    <property type="match status" value="1"/>
</dbReference>
<dbReference type="Pfam" id="PF00884">
    <property type="entry name" value="Sulfatase"/>
    <property type="match status" value="1"/>
</dbReference>
<proteinExistence type="inferred from homology"/>
<evidence type="ECO:0000256" key="7">
    <source>
        <dbReference type="SAM" id="SignalP"/>
    </source>
</evidence>
<dbReference type="PROSITE" id="PS00149">
    <property type="entry name" value="SULFATASE_2"/>
    <property type="match status" value="1"/>
</dbReference>
<dbReference type="SUPFAM" id="SSF53649">
    <property type="entry name" value="Alkaline phosphatase-like"/>
    <property type="match status" value="1"/>
</dbReference>
<evidence type="ECO:0000256" key="2">
    <source>
        <dbReference type="ARBA" id="ARBA00008779"/>
    </source>
</evidence>
<keyword evidence="9" id="KW-1185">Reference proteome</keyword>
<dbReference type="Proteomes" id="UP000515163">
    <property type="component" value="Unplaced"/>
</dbReference>
<dbReference type="GeneID" id="116305431"/>
<dbReference type="InterPro" id="IPR000917">
    <property type="entry name" value="Sulfatase_N"/>
</dbReference>
<gene>
    <name evidence="10" type="primary">LOC116305431</name>
</gene>
<reference evidence="10" key="1">
    <citation type="submission" date="2025-08" db="UniProtKB">
        <authorList>
            <consortium name="RefSeq"/>
        </authorList>
    </citation>
    <scope>IDENTIFICATION</scope>
    <source>
        <tissue evidence="10">Tentacle</tissue>
    </source>
</reference>
<dbReference type="Gene3D" id="3.30.1120.10">
    <property type="match status" value="1"/>
</dbReference>
<dbReference type="InterPro" id="IPR047115">
    <property type="entry name" value="ARSB"/>
</dbReference>
<accession>A0A6P8IZK5</accession>
<dbReference type="InterPro" id="IPR017850">
    <property type="entry name" value="Alkaline_phosphatase_core_sf"/>
</dbReference>
<keyword evidence="3" id="KW-0479">Metal-binding</keyword>
<evidence type="ECO:0000256" key="5">
    <source>
        <dbReference type="ARBA" id="ARBA00022837"/>
    </source>
</evidence>
<evidence type="ECO:0000313" key="9">
    <source>
        <dbReference type="Proteomes" id="UP000515163"/>
    </source>
</evidence>
<evidence type="ECO:0000256" key="6">
    <source>
        <dbReference type="ARBA" id="ARBA00023180"/>
    </source>
</evidence>
<sequence>MDWPKFKRALLFASILLLVCSVGFGKTKKPNIVFIIADDLGWDDVSFHGSPQIPTPNIDRLANNGVILNNYYVSPICTPTRASIITGKYPIRLGMQHFVIYAAQPYGLPLDEITLPQYLKTQGYRTAGVGKWHLGFFAKEYTPVNRGFDSFYGFWGSKTDYWNHSSYENDFWGIDLRDNMEPISAKNLSGIYGTELFTYEAVDIIKDHDTEVPLFLYLSHQAVHSANQNEPLQAPQDKIDKFKDTIDNEDRRKYAAMVTALDQSVGNIYEALKTKKIEDNTVIVFTTDNGGAPNGFNWNMGSNYPLRGGKDMVWEGGIKATAFVYSDLISKKGRVCHDLIDVSDWVPTLYYVAGGDPELLQPNMDGKNVWETISRGEKSPRDEILHAIDPWRNFAAIRRGRYKLVVGMDDTYQDEPWHPRYKDLLATEQPQVIPGAVLDCGERSKQDKKCDSRNGSTCLFDMVEDPCEYNDLSNQMPQMVQQLLKRLVEFQKGSRPVWYPPIDTDADPGKRGGYWGPWKELTDNSSLINGWNAISTLLVTEILGGKHGDHTEQRCQHDTRHIDEILLQVPPDLLETTKLKDLINRVNSYKDFCKSDAKMTWTANKPVEVFATEQPRNWTDRFYYRLRSKR</sequence>
<comment type="similarity">
    <text evidence="2">Belongs to the sulfatase family.</text>
</comment>
<feature type="chain" id="PRO_5027852078" evidence="7">
    <location>
        <begin position="26"/>
        <end position="630"/>
    </location>
</feature>
<keyword evidence="6" id="KW-0325">Glycoprotein</keyword>
<evidence type="ECO:0000259" key="8">
    <source>
        <dbReference type="Pfam" id="PF00884"/>
    </source>
</evidence>
<dbReference type="InParanoid" id="A0A6P8IZK5"/>
<evidence type="ECO:0000256" key="4">
    <source>
        <dbReference type="ARBA" id="ARBA00022801"/>
    </source>
</evidence>
<keyword evidence="7" id="KW-0732">Signal</keyword>
<dbReference type="InterPro" id="IPR024607">
    <property type="entry name" value="Sulfatase_CS"/>
</dbReference>
<evidence type="ECO:0000256" key="3">
    <source>
        <dbReference type="ARBA" id="ARBA00022723"/>
    </source>
</evidence>
<dbReference type="GO" id="GO:0008484">
    <property type="term" value="F:sulfuric ester hydrolase activity"/>
    <property type="evidence" value="ECO:0007669"/>
    <property type="project" value="InterPro"/>
</dbReference>
<comment type="cofactor">
    <cofactor evidence="1">
        <name>Ca(2+)</name>
        <dbReference type="ChEBI" id="CHEBI:29108"/>
    </cofactor>
</comment>
<dbReference type="Gene3D" id="3.40.720.10">
    <property type="entry name" value="Alkaline Phosphatase, subunit A"/>
    <property type="match status" value="1"/>
</dbReference>
<dbReference type="GO" id="GO:0046872">
    <property type="term" value="F:metal ion binding"/>
    <property type="evidence" value="ECO:0007669"/>
    <property type="project" value="UniProtKB-KW"/>
</dbReference>
<name>A0A6P8IZK5_ACTTE</name>
<evidence type="ECO:0000256" key="1">
    <source>
        <dbReference type="ARBA" id="ARBA00001913"/>
    </source>
</evidence>
<dbReference type="KEGG" id="aten:116305431"/>
<keyword evidence="5" id="KW-0106">Calcium</keyword>
<dbReference type="OrthoDB" id="103349at2759"/>
<dbReference type="PANTHER" id="PTHR10342:SF273">
    <property type="entry name" value="RE14504P"/>
    <property type="match status" value="1"/>
</dbReference>
<feature type="signal peptide" evidence="7">
    <location>
        <begin position="1"/>
        <end position="25"/>
    </location>
</feature>
<evidence type="ECO:0000313" key="10">
    <source>
        <dbReference type="RefSeq" id="XP_031571185.1"/>
    </source>
</evidence>
<dbReference type="RefSeq" id="XP_031571185.1">
    <property type="nucleotide sequence ID" value="XM_031715325.1"/>
</dbReference>
<organism evidence="9 10">
    <name type="scientific">Actinia tenebrosa</name>
    <name type="common">Australian red waratah sea anemone</name>
    <dbReference type="NCBI Taxonomy" id="6105"/>
    <lineage>
        <taxon>Eukaryota</taxon>
        <taxon>Metazoa</taxon>
        <taxon>Cnidaria</taxon>
        <taxon>Anthozoa</taxon>
        <taxon>Hexacorallia</taxon>
        <taxon>Actiniaria</taxon>
        <taxon>Actiniidae</taxon>
        <taxon>Actinia</taxon>
    </lineage>
</organism>
<protein>
    <submittedName>
        <fullName evidence="10">Arylsulfatase B-like</fullName>
    </submittedName>
</protein>
<dbReference type="PROSITE" id="PS00523">
    <property type="entry name" value="SULFATASE_1"/>
    <property type="match status" value="1"/>
</dbReference>
<dbReference type="AlphaFoldDB" id="A0A6P8IZK5"/>